<evidence type="ECO:0000313" key="3">
    <source>
        <dbReference type="EMBL" id="POS63674.1"/>
    </source>
</evidence>
<keyword evidence="1" id="KW-0802">TPR repeat</keyword>
<keyword evidence="4" id="KW-1185">Reference proteome</keyword>
<dbReference type="Proteomes" id="UP000237218">
    <property type="component" value="Unassembled WGS sequence"/>
</dbReference>
<dbReference type="CDD" id="cd03809">
    <property type="entry name" value="GT4_MtfB-like"/>
    <property type="match status" value="1"/>
</dbReference>
<dbReference type="Pfam" id="PF00534">
    <property type="entry name" value="Glycos_transf_1"/>
    <property type="match status" value="1"/>
</dbReference>
<dbReference type="Gene3D" id="3.40.50.2000">
    <property type="entry name" value="Glycogen Phosphorylase B"/>
    <property type="match status" value="1"/>
</dbReference>
<dbReference type="SUPFAM" id="SSF48452">
    <property type="entry name" value="TPR-like"/>
    <property type="match status" value="1"/>
</dbReference>
<dbReference type="Pfam" id="PF13181">
    <property type="entry name" value="TPR_8"/>
    <property type="match status" value="1"/>
</dbReference>
<dbReference type="PANTHER" id="PTHR46401">
    <property type="entry name" value="GLYCOSYLTRANSFERASE WBBK-RELATED"/>
    <property type="match status" value="1"/>
</dbReference>
<dbReference type="PANTHER" id="PTHR46401:SF9">
    <property type="entry name" value="MANNOSYLTRANSFERASE A"/>
    <property type="match status" value="1"/>
</dbReference>
<dbReference type="PROSITE" id="PS50005">
    <property type="entry name" value="TPR"/>
    <property type="match status" value="1"/>
</dbReference>
<dbReference type="InterPro" id="IPR019734">
    <property type="entry name" value="TPR_rpt"/>
</dbReference>
<dbReference type="SMART" id="SM00028">
    <property type="entry name" value="TPR"/>
    <property type="match status" value="3"/>
</dbReference>
<protein>
    <submittedName>
        <fullName evidence="3">Tetratricopeptide repeat protein</fullName>
    </submittedName>
</protein>
<dbReference type="Gene3D" id="1.25.40.10">
    <property type="entry name" value="Tetratricopeptide repeat domain"/>
    <property type="match status" value="1"/>
</dbReference>
<reference evidence="3 4" key="1">
    <citation type="submission" date="2018-02" db="EMBL/GenBank/DDBJ databases">
        <title>Draft genome sequences of four Parasaccharibacter apium strains isolated from honey bees.</title>
        <authorList>
            <person name="Corby-Harris V.L."/>
            <person name="Anderson K.E."/>
        </authorList>
    </citation>
    <scope>NUCLEOTIDE SEQUENCE [LARGE SCALE GENOMIC DNA]</scope>
    <source>
        <strain evidence="3 4">B8</strain>
    </source>
</reference>
<dbReference type="EMBL" id="LMYI01000005">
    <property type="protein sequence ID" value="POS63674.1"/>
    <property type="molecule type" value="Genomic_DNA"/>
</dbReference>
<organism evidence="3 4">
    <name type="scientific">Parasaccharibacter apium</name>
    <dbReference type="NCBI Taxonomy" id="1510841"/>
    <lineage>
        <taxon>Bacteria</taxon>
        <taxon>Pseudomonadati</taxon>
        <taxon>Pseudomonadota</taxon>
        <taxon>Alphaproteobacteria</taxon>
        <taxon>Acetobacterales</taxon>
        <taxon>Acetobacteraceae</taxon>
        <taxon>Parasaccharibacter</taxon>
    </lineage>
</organism>
<feature type="domain" description="Glycosyl transferase family 1" evidence="2">
    <location>
        <begin position="358"/>
        <end position="513"/>
    </location>
</feature>
<evidence type="ECO:0000259" key="2">
    <source>
        <dbReference type="Pfam" id="PF00534"/>
    </source>
</evidence>
<name>A0ABX4ZMT1_9PROT</name>
<gene>
    <name evidence="3" type="ORF">ASQ42_03355</name>
</gene>
<comment type="caution">
    <text evidence="3">The sequence shown here is derived from an EMBL/GenBank/DDBJ whole genome shotgun (WGS) entry which is preliminary data.</text>
</comment>
<proteinExistence type="predicted"/>
<dbReference type="InterPro" id="IPR011990">
    <property type="entry name" value="TPR-like_helical_dom_sf"/>
</dbReference>
<accession>A0ABX4ZMT1</accession>
<dbReference type="InterPro" id="IPR001296">
    <property type="entry name" value="Glyco_trans_1"/>
</dbReference>
<evidence type="ECO:0000256" key="1">
    <source>
        <dbReference type="PROSITE-ProRule" id="PRU00339"/>
    </source>
</evidence>
<evidence type="ECO:0000313" key="4">
    <source>
        <dbReference type="Proteomes" id="UP000237218"/>
    </source>
</evidence>
<sequence length="710" mass="80842">MMKFFKFASGVKDNTNYCAVGDRNMKEKKWESAVVNYKKHLELHPGDSAIWVQYAHAQKELGRSELAIAAYEKAVSLDNRDHETFSHLAHLEYRLGKQEEARSHAFEAAKIKPFKNYVDLFVRLGGDIRFFETKESKAKYLIEIDDILIFLKIHKTLSGIQRVQAGIMQGIINLPKANSKNFAFVRAGENGFGFWQISFENISRILEYIRSDNVEQEKLVRLIEDAEREASLISVVKGQVYLILGAFWAAQTSPARYSLLKKSGVSIGVYIYDIIPISYPEYCHVNLVAEFSYALSDGFFNFDFVFTISQYVADEVKGFMREHNLKEIPVIPVTLAHRMNGETNPTLRSKEFEGDLSFLNEREFVLMVSTIEARKNHIYLYRVWKELVKQGVSVPDLVFVGRFGWRVNDLKSMLEDTDFLGDRIHVLHDIGDVELEMLYNKCQFTVFPSFAEGWGLPVGESLFFGKPCVASSSSSIPEVGGDLVDYVDPLNLHEGIEVIRKMIEDAQYRARRSKLIATTFTPRSWDDVTNDLISALPKKSIVTDVDYLPPLLKMGKKFEPARYTHGQRFCQDYVNQPLRLLLADGWYSCEPNLGAWMKGKEGIIEFRTNLPPQTKITAYLDLIAAPWTKHKVRVSAGLASKFPTKDKGIDLVAGERISLPVTGYSDKKGVFSICIEISGEDIISHPLRNAQENRIFYLGLQCLIYVPNLD</sequence>
<dbReference type="RefSeq" id="WP_081563125.1">
    <property type="nucleotide sequence ID" value="NZ_CP020554.1"/>
</dbReference>
<feature type="repeat" description="TPR" evidence="1">
    <location>
        <begin position="48"/>
        <end position="81"/>
    </location>
</feature>
<dbReference type="SUPFAM" id="SSF53756">
    <property type="entry name" value="UDP-Glycosyltransferase/glycogen phosphorylase"/>
    <property type="match status" value="1"/>
</dbReference>